<dbReference type="HOGENOM" id="CLU_2637780_0_0_1"/>
<organism evidence="1 2">
    <name type="scientific">Botryotinia fuckeliana (strain T4)</name>
    <name type="common">Noble rot fungus</name>
    <name type="synonym">Botrytis cinerea</name>
    <dbReference type="NCBI Taxonomy" id="999810"/>
    <lineage>
        <taxon>Eukaryota</taxon>
        <taxon>Fungi</taxon>
        <taxon>Dikarya</taxon>
        <taxon>Ascomycota</taxon>
        <taxon>Pezizomycotina</taxon>
        <taxon>Leotiomycetes</taxon>
        <taxon>Helotiales</taxon>
        <taxon>Sclerotiniaceae</taxon>
        <taxon>Botrytis</taxon>
    </lineage>
</organism>
<reference evidence="2" key="1">
    <citation type="journal article" date="2011" name="PLoS Genet.">
        <title>Genomic analysis of the necrotrophic fungal pathogens Sclerotinia sclerotiorum and Botrytis cinerea.</title>
        <authorList>
            <person name="Amselem J."/>
            <person name="Cuomo C.A."/>
            <person name="van Kan J.A."/>
            <person name="Viaud M."/>
            <person name="Benito E.P."/>
            <person name="Couloux A."/>
            <person name="Coutinho P.M."/>
            <person name="de Vries R.P."/>
            <person name="Dyer P.S."/>
            <person name="Fillinger S."/>
            <person name="Fournier E."/>
            <person name="Gout L."/>
            <person name="Hahn M."/>
            <person name="Kohn L."/>
            <person name="Lapalu N."/>
            <person name="Plummer K.M."/>
            <person name="Pradier J.M."/>
            <person name="Quevillon E."/>
            <person name="Sharon A."/>
            <person name="Simon A."/>
            <person name="ten Have A."/>
            <person name="Tudzynski B."/>
            <person name="Tudzynski P."/>
            <person name="Wincker P."/>
            <person name="Andrew M."/>
            <person name="Anthouard V."/>
            <person name="Beever R.E."/>
            <person name="Beffa R."/>
            <person name="Benoit I."/>
            <person name="Bouzid O."/>
            <person name="Brault B."/>
            <person name="Chen Z."/>
            <person name="Choquer M."/>
            <person name="Collemare J."/>
            <person name="Cotton P."/>
            <person name="Danchin E.G."/>
            <person name="Da Silva C."/>
            <person name="Gautier A."/>
            <person name="Giraud C."/>
            <person name="Giraud T."/>
            <person name="Gonzalez C."/>
            <person name="Grossetete S."/>
            <person name="Guldener U."/>
            <person name="Henrissat B."/>
            <person name="Howlett B.J."/>
            <person name="Kodira C."/>
            <person name="Kretschmer M."/>
            <person name="Lappartient A."/>
            <person name="Leroch M."/>
            <person name="Levis C."/>
            <person name="Mauceli E."/>
            <person name="Neuveglise C."/>
            <person name="Oeser B."/>
            <person name="Pearson M."/>
            <person name="Poulain J."/>
            <person name="Poussereau N."/>
            <person name="Quesneville H."/>
            <person name="Rascle C."/>
            <person name="Schumacher J."/>
            <person name="Segurens B."/>
            <person name="Sexton A."/>
            <person name="Silva E."/>
            <person name="Sirven C."/>
            <person name="Soanes D.M."/>
            <person name="Talbot N.J."/>
            <person name="Templeton M."/>
            <person name="Yandava C."/>
            <person name="Yarden O."/>
            <person name="Zeng Q."/>
            <person name="Rollins J.A."/>
            <person name="Lebrun M.H."/>
            <person name="Dickman M."/>
        </authorList>
    </citation>
    <scope>NUCLEOTIDE SEQUENCE [LARGE SCALE GENOMIC DNA]</scope>
    <source>
        <strain evidence="2">T4</strain>
    </source>
</reference>
<sequence>MARRHATLNLFRPYRQQKTRCRISQSDSKKTGVNALKRNTAGRNLNLQHPLQKLVWHMSARAVLYLYLARVTPGKSN</sequence>
<gene>
    <name evidence="1" type="ORF">BofuT4_uP106420.1</name>
</gene>
<evidence type="ECO:0000313" key="2">
    <source>
        <dbReference type="Proteomes" id="UP000008177"/>
    </source>
</evidence>
<dbReference type="InParanoid" id="G2Y6K6"/>
<dbReference type="OrthoDB" id="10366119at2759"/>
<proteinExistence type="predicted"/>
<name>G2Y6K6_BOTF4</name>
<dbReference type="EMBL" id="FQ790293">
    <property type="protein sequence ID" value="CCD48258.1"/>
    <property type="molecule type" value="Genomic_DNA"/>
</dbReference>
<dbReference type="AlphaFoldDB" id="G2Y6K6"/>
<accession>G2Y6K6</accession>
<evidence type="ECO:0000313" key="1">
    <source>
        <dbReference type="EMBL" id="CCD48258.1"/>
    </source>
</evidence>
<protein>
    <submittedName>
        <fullName evidence="1">Uncharacterized protein</fullName>
    </submittedName>
</protein>
<dbReference type="Proteomes" id="UP000008177">
    <property type="component" value="Unplaced contigs"/>
</dbReference>